<gene>
    <name evidence="4" type="ORF">GCM10023191_039610</name>
</gene>
<evidence type="ECO:0000259" key="3">
    <source>
        <dbReference type="Pfam" id="PF00652"/>
    </source>
</evidence>
<feature type="domain" description="Ricin B lectin" evidence="3">
    <location>
        <begin position="213"/>
        <end position="353"/>
    </location>
</feature>
<evidence type="ECO:0000313" key="4">
    <source>
        <dbReference type="EMBL" id="GAA4496906.1"/>
    </source>
</evidence>
<keyword evidence="2" id="KW-0472">Membrane</keyword>
<dbReference type="Pfam" id="PF00652">
    <property type="entry name" value="Ricin_B_lectin"/>
    <property type="match status" value="1"/>
</dbReference>
<dbReference type="Gene3D" id="2.80.10.50">
    <property type="match status" value="1"/>
</dbReference>
<accession>A0ABP8Q4P8</accession>
<name>A0ABP8Q4P8_9ACTN</name>
<dbReference type="RefSeq" id="WP_345465688.1">
    <property type="nucleotide sequence ID" value="NZ_BAABHF010000022.1"/>
</dbReference>
<feature type="compositionally biased region" description="Low complexity" evidence="1">
    <location>
        <begin position="89"/>
        <end position="98"/>
    </location>
</feature>
<dbReference type="EMBL" id="BAABHF010000022">
    <property type="protein sequence ID" value="GAA4496906.1"/>
    <property type="molecule type" value="Genomic_DNA"/>
</dbReference>
<protein>
    <recommendedName>
        <fullName evidence="3">Ricin B lectin domain-containing protein</fullName>
    </recommendedName>
</protein>
<feature type="region of interest" description="Disordered" evidence="1">
    <location>
        <begin position="140"/>
        <end position="199"/>
    </location>
</feature>
<dbReference type="SUPFAM" id="SSF50370">
    <property type="entry name" value="Ricin B-like lectins"/>
    <property type="match status" value="1"/>
</dbReference>
<dbReference type="CDD" id="cd00161">
    <property type="entry name" value="beta-trefoil_Ricin-like"/>
    <property type="match status" value="1"/>
</dbReference>
<dbReference type="InterPro" id="IPR035992">
    <property type="entry name" value="Ricin_B-like_lectins"/>
</dbReference>
<keyword evidence="2" id="KW-0812">Transmembrane</keyword>
<dbReference type="InterPro" id="IPR000772">
    <property type="entry name" value="Ricin_B_lectin"/>
</dbReference>
<keyword evidence="5" id="KW-1185">Reference proteome</keyword>
<dbReference type="Proteomes" id="UP001500503">
    <property type="component" value="Unassembled WGS sequence"/>
</dbReference>
<organism evidence="4 5">
    <name type="scientific">Actinoallomurus oryzae</name>
    <dbReference type="NCBI Taxonomy" id="502180"/>
    <lineage>
        <taxon>Bacteria</taxon>
        <taxon>Bacillati</taxon>
        <taxon>Actinomycetota</taxon>
        <taxon>Actinomycetes</taxon>
        <taxon>Streptosporangiales</taxon>
        <taxon>Thermomonosporaceae</taxon>
        <taxon>Actinoallomurus</taxon>
    </lineage>
</organism>
<comment type="caution">
    <text evidence="4">The sequence shown here is derived from an EMBL/GenBank/DDBJ whole genome shotgun (WGS) entry which is preliminary data.</text>
</comment>
<keyword evidence="2" id="KW-1133">Transmembrane helix</keyword>
<dbReference type="PROSITE" id="PS50231">
    <property type="entry name" value="RICIN_B_LECTIN"/>
    <property type="match status" value="1"/>
</dbReference>
<feature type="region of interest" description="Disordered" evidence="1">
    <location>
        <begin position="1"/>
        <end position="111"/>
    </location>
</feature>
<evidence type="ECO:0000313" key="5">
    <source>
        <dbReference type="Proteomes" id="UP001500503"/>
    </source>
</evidence>
<sequence>MASKSGSGERAESLGVRRPVELPETDIDAAGDLAPADSEPESGEAAGNGEETADAKAASDAGETAQAKEPQAETAAQAKGGQSLATATDVAVATPGADGDADGDGMPPDRPKKPVLAAVAIGGAVVLAVPILLIGTGSHHGEKHPTTAAADNVLPGDAQPPAGAFTSQSPTPTPTPTPSASAKKKTKADKKNADETKTVASAKTKVWPGVSNVLLKNAASGLCADIPGYGKGSADGKVAQYYCTLGDSDNQVWSLGVMSGMKGPGGTALFLIRNTKDDLCMDLPYYKGVSAGTKVTEYYCRPKGDNQLWYRSHTHGKRYRIRNYASHGLCLGPTGRSHARDKQLEVHKCGSGDEWSWPSGT</sequence>
<feature type="transmembrane region" description="Helical" evidence="2">
    <location>
        <begin position="115"/>
        <end position="135"/>
    </location>
</feature>
<proteinExistence type="predicted"/>
<evidence type="ECO:0000256" key="2">
    <source>
        <dbReference type="SAM" id="Phobius"/>
    </source>
</evidence>
<reference evidence="5" key="1">
    <citation type="journal article" date="2019" name="Int. J. Syst. Evol. Microbiol.">
        <title>The Global Catalogue of Microorganisms (GCM) 10K type strain sequencing project: providing services to taxonomists for standard genome sequencing and annotation.</title>
        <authorList>
            <consortium name="The Broad Institute Genomics Platform"/>
            <consortium name="The Broad Institute Genome Sequencing Center for Infectious Disease"/>
            <person name="Wu L."/>
            <person name="Ma J."/>
        </authorList>
    </citation>
    <scope>NUCLEOTIDE SEQUENCE [LARGE SCALE GENOMIC DNA]</scope>
    <source>
        <strain evidence="5">JCM 17933</strain>
    </source>
</reference>
<evidence type="ECO:0000256" key="1">
    <source>
        <dbReference type="SAM" id="MobiDB-lite"/>
    </source>
</evidence>